<dbReference type="PANTHER" id="PTHR37544:SF3">
    <property type="entry name" value="SPRAY"/>
    <property type="match status" value="1"/>
</dbReference>
<feature type="transmembrane region" description="Helical" evidence="2">
    <location>
        <begin position="523"/>
        <end position="545"/>
    </location>
</feature>
<feature type="transmembrane region" description="Helical" evidence="2">
    <location>
        <begin position="86"/>
        <end position="108"/>
    </location>
</feature>
<dbReference type="Pfam" id="PF11915">
    <property type="entry name" value="DUF3433"/>
    <property type="match status" value="2"/>
</dbReference>
<dbReference type="InterPro" id="IPR021840">
    <property type="entry name" value="DUF3433"/>
</dbReference>
<evidence type="ECO:0000256" key="1">
    <source>
        <dbReference type="SAM" id="MobiDB-lite"/>
    </source>
</evidence>
<gene>
    <name evidence="3" type="ORF">PSALAMII_LOCUS7975</name>
</gene>
<protein>
    <submittedName>
        <fullName evidence="3">Uncharacterized protein</fullName>
    </submittedName>
</protein>
<evidence type="ECO:0000313" key="3">
    <source>
        <dbReference type="EMBL" id="CAG8402940.1"/>
    </source>
</evidence>
<dbReference type="Proteomes" id="UP001152649">
    <property type="component" value="Unassembled WGS sequence"/>
</dbReference>
<dbReference type="AlphaFoldDB" id="A0A9W4JPD9"/>
<keyword evidence="2" id="KW-0812">Transmembrane</keyword>
<sequence length="665" mass="74961">MESDEALSHVDRPQQSQADDIQPQRADQTTETPPIRDTIAPETAEHDGRSSDSTEDLNSFQEASDFIPLEETPSGYPELDWKPLVLHKWCLLLVIAFFVACLTGLAIIVRVNHTRPELLHVARTPSRLAFKYVPVAAGTITSIWWRSLAQSYLHLIPYISMASAANAPKGRASRANRTIHAVGSLEAFFPTPHSLGRLIKERHILTVITFLTSFLVIPFLTPLKNALFQTIQDPEGWTIHVSNKIACITITLYCLMTASTISILIRLWSVRTGLKWEVASIASQLALVQNSNVYGPFRGLEFEHARGFRKNVGSWHLEYGVLRLGYWKVVRGEEEMIWHGVRFYKPKEAPLNFEGCEVQHPERFRYALVYANHWDSVLAFLLAIGVALFITCIFGICRNIVNKGFDFTPSVPRTHIALVQEILFAFLPALFFNMFCMEIHATAYFYRLLQPIANMENPVSAEESVLLDYAGQNAASATLTAAKNKHWRVAWFNFLDGLSALPFVLIAGAFTAQETSAGWHVTVAPGSFYTLFALLIIYCVSLVLCRPPPEYRTPIMIPTLAELLTLCYDSQILDGNEFSVQDPSDRQIHLVSKVHLAKRKYRFGLYMGRDGRRHLGFDATSEKATECGTPPVYGIEPGWAIYFSFKPLWLRYPAVKYPEGDDVTL</sequence>
<proteinExistence type="predicted"/>
<feature type="transmembrane region" description="Helical" evidence="2">
    <location>
        <begin position="416"/>
        <end position="437"/>
    </location>
</feature>
<feature type="compositionally biased region" description="Polar residues" evidence="1">
    <location>
        <begin position="13"/>
        <end position="32"/>
    </location>
</feature>
<feature type="transmembrane region" description="Helical" evidence="2">
    <location>
        <begin position="204"/>
        <end position="221"/>
    </location>
</feature>
<keyword evidence="2" id="KW-1133">Transmembrane helix</keyword>
<keyword evidence="4" id="KW-1185">Reference proteome</keyword>
<evidence type="ECO:0000313" key="4">
    <source>
        <dbReference type="Proteomes" id="UP001152649"/>
    </source>
</evidence>
<dbReference type="OrthoDB" id="9983560at2759"/>
<organism evidence="3 4">
    <name type="scientific">Penicillium salamii</name>
    <dbReference type="NCBI Taxonomy" id="1612424"/>
    <lineage>
        <taxon>Eukaryota</taxon>
        <taxon>Fungi</taxon>
        <taxon>Dikarya</taxon>
        <taxon>Ascomycota</taxon>
        <taxon>Pezizomycotina</taxon>
        <taxon>Eurotiomycetes</taxon>
        <taxon>Eurotiomycetidae</taxon>
        <taxon>Eurotiales</taxon>
        <taxon>Aspergillaceae</taxon>
        <taxon>Penicillium</taxon>
    </lineage>
</organism>
<comment type="caution">
    <text evidence="3">The sequence shown here is derived from an EMBL/GenBank/DDBJ whole genome shotgun (WGS) entry which is preliminary data.</text>
</comment>
<name>A0A9W4JPD9_9EURO</name>
<dbReference type="PANTHER" id="PTHR37544">
    <property type="entry name" value="SPRAY-RELATED"/>
    <property type="match status" value="1"/>
</dbReference>
<feature type="transmembrane region" description="Helical" evidence="2">
    <location>
        <begin position="241"/>
        <end position="265"/>
    </location>
</feature>
<accession>A0A9W4JPD9</accession>
<evidence type="ECO:0000256" key="2">
    <source>
        <dbReference type="SAM" id="Phobius"/>
    </source>
</evidence>
<reference evidence="3" key="1">
    <citation type="submission" date="2021-07" db="EMBL/GenBank/DDBJ databases">
        <authorList>
            <person name="Branca A.L. A."/>
        </authorList>
    </citation>
    <scope>NUCLEOTIDE SEQUENCE</scope>
</reference>
<dbReference type="EMBL" id="CAJVPG010000410">
    <property type="protein sequence ID" value="CAG8402940.1"/>
    <property type="molecule type" value="Genomic_DNA"/>
</dbReference>
<feature type="transmembrane region" description="Helical" evidence="2">
    <location>
        <begin position="377"/>
        <end position="396"/>
    </location>
</feature>
<feature type="compositionally biased region" description="Basic and acidic residues" evidence="1">
    <location>
        <begin position="1"/>
        <end position="12"/>
    </location>
</feature>
<feature type="compositionally biased region" description="Basic and acidic residues" evidence="1">
    <location>
        <begin position="43"/>
        <end position="52"/>
    </location>
</feature>
<feature type="region of interest" description="Disordered" evidence="1">
    <location>
        <begin position="1"/>
        <end position="57"/>
    </location>
</feature>
<keyword evidence="2" id="KW-0472">Membrane</keyword>
<feature type="transmembrane region" description="Helical" evidence="2">
    <location>
        <begin position="489"/>
        <end position="511"/>
    </location>
</feature>